<dbReference type="EMBL" id="MNZO01000020">
    <property type="protein sequence ID" value="OIP87378.1"/>
    <property type="molecule type" value="Genomic_DNA"/>
</dbReference>
<keyword evidence="2" id="KW-1133">Transmembrane helix</keyword>
<name>A0A1J5HZY1_9BACT</name>
<protein>
    <recommendedName>
        <fullName evidence="5">DUF4012 domain-containing protein</fullName>
    </recommendedName>
</protein>
<keyword evidence="1" id="KW-0175">Coiled coil</keyword>
<evidence type="ECO:0000313" key="3">
    <source>
        <dbReference type="EMBL" id="OIP87378.1"/>
    </source>
</evidence>
<dbReference type="STRING" id="1805376.AUK05_01395"/>
<accession>A0A1J5HZY1</accession>
<proteinExistence type="predicted"/>
<dbReference type="Pfam" id="PF13196">
    <property type="entry name" value="DUF4012"/>
    <property type="match status" value="1"/>
</dbReference>
<keyword evidence="2" id="KW-0812">Transmembrane</keyword>
<dbReference type="Proteomes" id="UP000182344">
    <property type="component" value="Unassembled WGS sequence"/>
</dbReference>
<dbReference type="AlphaFoldDB" id="A0A1J5HZY1"/>
<evidence type="ECO:0000256" key="1">
    <source>
        <dbReference type="SAM" id="Coils"/>
    </source>
</evidence>
<dbReference type="InterPro" id="IPR025101">
    <property type="entry name" value="DUF4012"/>
</dbReference>
<sequence>MEIPQEINQNPVIKPNKLKITSNKKLRLILIVFGIIVGIIILLSTITYVFAYLPAQKLSNQINLTKIEAEKLKQNISDKDIASAKNQLITIQSNLDKVSQNLSTFSYFNYLPYLKNYYQDSQRMVKIANNGVEIGNTLIKAIEPYQDFLGLKGAATSSAKTTEDRIAFLTQSIESILPHLDLIETKIKEIDKLLSQIDITKYPETYQNYNLKNIYNQSRQVISKTQKLVSDGRPILTKSSWLLGKDKPRNYLVIFQNDGELRPSGGFWTAYATIKIDKGKVIPGPASNIYDLDDAISSTTPAPRIIKSYHINVPYLNLRDNNLSPDFPTDAQIFLDTFYKATKGKTSYDAVIALDTNVLVDMVTILGKLDTRVGTFTTKPDKRCDGCPKIIYDLEWISGRPRNFIEKNRKDFLAPLMSALLNNAMGAGKDYLPKLGQAFFTNIFEKHILFYFPDSDMQKAANMANISGSITQTPPEIDYLHLNDANFASAKSNIFITQKIKHEISVANNKIEHKFAITYTNPSKASNCNLEKGDLCLNAAKYRNLFRLYTPIGSKLIKMTGSEVEPVLYQELGKQVFEGFYGDKYPLYPVSSNKVTIQYQTSVTPHKNYNLLLQKQPGTKAIPYEIFLNGKLIETFSWTGDKNIKLSL</sequence>
<keyword evidence="2" id="KW-0472">Membrane</keyword>
<evidence type="ECO:0000256" key="2">
    <source>
        <dbReference type="SAM" id="Phobius"/>
    </source>
</evidence>
<organism evidence="3 4">
    <name type="scientific">Candidatus Shapirobacteria bacterium CG2_30_35_20</name>
    <dbReference type="NCBI Taxonomy" id="1805376"/>
    <lineage>
        <taxon>Bacteria</taxon>
        <taxon>Candidatus Shapironibacteriota</taxon>
    </lineage>
</organism>
<feature type="coiled-coil region" evidence="1">
    <location>
        <begin position="55"/>
        <end position="101"/>
    </location>
</feature>
<feature type="transmembrane region" description="Helical" evidence="2">
    <location>
        <begin position="28"/>
        <end position="53"/>
    </location>
</feature>
<comment type="caution">
    <text evidence="3">The sequence shown here is derived from an EMBL/GenBank/DDBJ whole genome shotgun (WGS) entry which is preliminary data.</text>
</comment>
<evidence type="ECO:0008006" key="5">
    <source>
        <dbReference type="Google" id="ProtNLM"/>
    </source>
</evidence>
<gene>
    <name evidence="3" type="ORF">AUK05_01395</name>
</gene>
<reference evidence="3 4" key="1">
    <citation type="journal article" date="2016" name="Environ. Microbiol.">
        <title>Genomic resolution of a cold subsurface aquifer community provides metabolic insights for novel microbes adapted to high CO concentrations.</title>
        <authorList>
            <person name="Probst A.J."/>
            <person name="Castelle C.J."/>
            <person name="Singh A."/>
            <person name="Brown C.T."/>
            <person name="Anantharaman K."/>
            <person name="Sharon I."/>
            <person name="Hug L.A."/>
            <person name="Burstein D."/>
            <person name="Emerson J.B."/>
            <person name="Thomas B.C."/>
            <person name="Banfield J.F."/>
        </authorList>
    </citation>
    <scope>NUCLEOTIDE SEQUENCE [LARGE SCALE GENOMIC DNA]</scope>
    <source>
        <strain evidence="3">CG2_30_35_20</strain>
    </source>
</reference>
<evidence type="ECO:0000313" key="4">
    <source>
        <dbReference type="Proteomes" id="UP000182344"/>
    </source>
</evidence>